<keyword evidence="6" id="KW-0833">Ubl conjugation pathway</keyword>
<dbReference type="GO" id="GO:0008270">
    <property type="term" value="F:zinc ion binding"/>
    <property type="evidence" value="ECO:0007669"/>
    <property type="project" value="UniProtKB-KW"/>
</dbReference>
<evidence type="ECO:0000256" key="4">
    <source>
        <dbReference type="ARBA" id="ARBA00022737"/>
    </source>
</evidence>
<evidence type="ECO:0000256" key="7">
    <source>
        <dbReference type="ARBA" id="ARBA00022833"/>
    </source>
</evidence>
<dbReference type="GeneID" id="25322884"/>
<protein>
    <recommendedName>
        <fullName evidence="9">RING-type domain-containing protein</fullName>
    </recommendedName>
</protein>
<dbReference type="CDD" id="cd16630">
    <property type="entry name" value="RING-HC_RBR_RNF216"/>
    <property type="match status" value="1"/>
</dbReference>
<keyword evidence="11" id="KW-1185">Reference proteome</keyword>
<comment type="pathway">
    <text evidence="1">Protein modification; protein ubiquitination.</text>
</comment>
<feature type="region of interest" description="Disordered" evidence="8">
    <location>
        <begin position="329"/>
        <end position="351"/>
    </location>
</feature>
<dbReference type="Proteomes" id="UP000054342">
    <property type="component" value="Unassembled WGS sequence"/>
</dbReference>
<evidence type="ECO:0000313" key="11">
    <source>
        <dbReference type="Proteomes" id="UP000054342"/>
    </source>
</evidence>
<dbReference type="PROSITE" id="PS51873">
    <property type="entry name" value="TRIAD"/>
    <property type="match status" value="1"/>
</dbReference>
<dbReference type="OrthoDB" id="10009520at2759"/>
<dbReference type="EMBL" id="KN847317">
    <property type="protein sequence ID" value="KIW60788.1"/>
    <property type="molecule type" value="Genomic_DNA"/>
</dbReference>
<evidence type="ECO:0000256" key="1">
    <source>
        <dbReference type="ARBA" id="ARBA00004906"/>
    </source>
</evidence>
<dbReference type="Pfam" id="PF26200">
    <property type="entry name" value="Rcat_RNF216"/>
    <property type="match status" value="1"/>
</dbReference>
<dbReference type="PANTHER" id="PTHR22770">
    <property type="entry name" value="UBIQUITIN CONJUGATING ENZYME 7 INTERACTING PROTEIN-RELATED"/>
    <property type="match status" value="1"/>
</dbReference>
<feature type="region of interest" description="Disordered" evidence="8">
    <location>
        <begin position="158"/>
        <end position="184"/>
    </location>
</feature>
<feature type="domain" description="RING-type" evidence="9">
    <location>
        <begin position="486"/>
        <end position="710"/>
    </location>
</feature>
<keyword evidence="3" id="KW-0479">Metal-binding</keyword>
<evidence type="ECO:0000256" key="3">
    <source>
        <dbReference type="ARBA" id="ARBA00022723"/>
    </source>
</evidence>
<evidence type="ECO:0000256" key="8">
    <source>
        <dbReference type="SAM" id="MobiDB-lite"/>
    </source>
</evidence>
<proteinExistence type="predicted"/>
<accession>A0A0D2EYG8</accession>
<dbReference type="STRING" id="348802.A0A0D2EYG8"/>
<evidence type="ECO:0000256" key="2">
    <source>
        <dbReference type="ARBA" id="ARBA00022679"/>
    </source>
</evidence>
<reference evidence="10 11" key="1">
    <citation type="submission" date="2015-01" db="EMBL/GenBank/DDBJ databases">
        <title>The Genome Sequence of Exophiala xenobiotica CBS118157.</title>
        <authorList>
            <consortium name="The Broad Institute Genomics Platform"/>
            <person name="Cuomo C."/>
            <person name="de Hoog S."/>
            <person name="Gorbushina A."/>
            <person name="Stielow B."/>
            <person name="Teixiera M."/>
            <person name="Abouelleil A."/>
            <person name="Chapman S.B."/>
            <person name="Priest M."/>
            <person name="Young S.K."/>
            <person name="Wortman J."/>
            <person name="Nusbaum C."/>
            <person name="Birren B."/>
        </authorList>
    </citation>
    <scope>NUCLEOTIDE SEQUENCE [LARGE SCALE GENOMIC DNA]</scope>
    <source>
        <strain evidence="10 11">CBS 118157</strain>
    </source>
</reference>
<feature type="compositionally biased region" description="Basic and acidic residues" evidence="8">
    <location>
        <begin position="65"/>
        <end position="88"/>
    </location>
</feature>
<evidence type="ECO:0000256" key="6">
    <source>
        <dbReference type="ARBA" id="ARBA00022786"/>
    </source>
</evidence>
<keyword evidence="4" id="KW-0677">Repeat</keyword>
<feature type="region of interest" description="Disordered" evidence="8">
    <location>
        <begin position="41"/>
        <end position="115"/>
    </location>
</feature>
<dbReference type="HOGENOM" id="CLU_012319_1_0_1"/>
<sequence>MENDPFARMPNLGSYRRNHMVDLTEAGVRHPELNGRVIIELSDDESEPERQIMESPPGRPPQRQFSRDGYARSRPRYIESDLPIHGERSSPSGSPQAHKRAKTDANKNGIHDNTDFHRHHVHNHEQHGVPSCHTLPIVPVRSQIDGAGADMHQQPRNFQREDQGAPSHHPPKPQIKNEKSREQPPYYVDGRFEVKMYNGPGYERFPVALGTVKGHQDICDKWDVEQTKNLEREAAKLQRTIKTSYNISGERDALDEADRELEAGRDYEEQCLKNVLEVFPDIEVAFVKKKIETCSAQEYPDPGDEVIEIDVTPLAEKIVAEILEMESYPKEDSSSSVSGGHAAPDDGTGITISWDRDLPKDGMYMKDAVILLAKSFDHVPTCYIHKVVEQKKSIYHAYVHIHGMEEQFYTLPKRPYPRLRQPRKDIEKKYLLAVTDRRIPYQYANRINELQAARQHVARAAIQEAAKKAKQEAEAANLLWHIENGALAECQCCFDGEIPLNRVVPCMADQQHYFCYGCVEGLANNQVGLMKYEMKCMDSTGCTADLVMEDVGKAVPILIFDRLEMNRQQAEIMAASIDGLEKCRWCAYQAICDTVETDPVFVCLNPECKRTTCRKCNRDSHLPKTCEESKRDNDLGGRHRIEEARSEAIMRKCPNKKCAVKIIKELGCNKMQCSSCQTRLCYVCNEDLTHLGLNPYWHFNKPGAKCPLYDHEGVNRHDAEAMKAELKAIKEAKQVNAELDETQLRVESGKPQKPKLDDHPAANTVYREMNNRLGRLDYRQRRVQELRERIAIMQTLVPDPQLEADLARIHHEERHRQGRMPNVQPPIIGMPQLNQFHQQAANVVNFMPPLPPMPPMGPGNAPAPLPAAFAEYGVQTPHLRMGMGLGPFEHQPHHRAGNQAWANPNNMQAPQYAGQGILYPDLVRHGAPADYQVPNYGQQGPPFGPPPGYRRR</sequence>
<evidence type="ECO:0000313" key="10">
    <source>
        <dbReference type="EMBL" id="KIW60788.1"/>
    </source>
</evidence>
<dbReference type="AlphaFoldDB" id="A0A0D2EYG8"/>
<keyword evidence="2" id="KW-0808">Transferase</keyword>
<dbReference type="RefSeq" id="XP_013321372.1">
    <property type="nucleotide sequence ID" value="XM_013465918.1"/>
</dbReference>
<keyword evidence="7" id="KW-0862">Zinc</keyword>
<dbReference type="InterPro" id="IPR047544">
    <property type="entry name" value="RING-HC_RBR_RNF216"/>
</dbReference>
<name>A0A0D2EYG8_9EURO</name>
<dbReference type="InterPro" id="IPR051628">
    <property type="entry name" value="LUBAC_E3_Ligases"/>
</dbReference>
<feature type="compositionally biased region" description="Basic and acidic residues" evidence="8">
    <location>
        <begin position="102"/>
        <end position="115"/>
    </location>
</feature>
<dbReference type="GO" id="GO:0016740">
    <property type="term" value="F:transferase activity"/>
    <property type="evidence" value="ECO:0007669"/>
    <property type="project" value="UniProtKB-KW"/>
</dbReference>
<dbReference type="InterPro" id="IPR044066">
    <property type="entry name" value="TRIAD_supradom"/>
</dbReference>
<gene>
    <name evidence="10" type="ORF">PV05_00976</name>
</gene>
<dbReference type="InterPro" id="IPR047545">
    <property type="entry name" value="BRcat_RBR_RNF216"/>
</dbReference>
<dbReference type="SUPFAM" id="SSF57850">
    <property type="entry name" value="RING/U-box"/>
    <property type="match status" value="1"/>
</dbReference>
<dbReference type="PANTHER" id="PTHR22770:SF47">
    <property type="entry name" value="E3 UBIQUITIN-PROTEIN LIGASE RNF216"/>
    <property type="match status" value="1"/>
</dbReference>
<organism evidence="10 11">
    <name type="scientific">Exophiala xenobiotica</name>
    <dbReference type="NCBI Taxonomy" id="348802"/>
    <lineage>
        <taxon>Eukaryota</taxon>
        <taxon>Fungi</taxon>
        <taxon>Dikarya</taxon>
        <taxon>Ascomycota</taxon>
        <taxon>Pezizomycotina</taxon>
        <taxon>Eurotiomycetes</taxon>
        <taxon>Chaetothyriomycetidae</taxon>
        <taxon>Chaetothyriales</taxon>
        <taxon>Herpotrichiellaceae</taxon>
        <taxon>Exophiala</taxon>
    </lineage>
</organism>
<keyword evidence="5" id="KW-0863">Zinc-finger</keyword>
<evidence type="ECO:0000256" key="5">
    <source>
        <dbReference type="ARBA" id="ARBA00022771"/>
    </source>
</evidence>
<dbReference type="CDD" id="cd20339">
    <property type="entry name" value="BRcat_RBR_RNF216"/>
    <property type="match status" value="1"/>
</dbReference>
<evidence type="ECO:0000259" key="9">
    <source>
        <dbReference type="PROSITE" id="PS51873"/>
    </source>
</evidence>
<feature type="compositionally biased region" description="Pro residues" evidence="8">
    <location>
        <begin position="942"/>
        <end position="952"/>
    </location>
</feature>
<feature type="region of interest" description="Disordered" evidence="8">
    <location>
        <begin position="929"/>
        <end position="952"/>
    </location>
</feature>